<evidence type="ECO:0000313" key="1">
    <source>
        <dbReference type="EMBL" id="MDJ1172911.1"/>
    </source>
</evidence>
<reference evidence="1 2" key="1">
    <citation type="submission" date="2023-01" db="EMBL/GenBank/DDBJ databases">
        <title>Novel diversity within Roseofilum (Cyanobacteria; Desertifilaceae) from marine benthic mats with descriptions of four novel species.</title>
        <authorList>
            <person name="Wang Y."/>
            <person name="Berthold D.E."/>
            <person name="Hu J."/>
            <person name="Lefler F.W."/>
            <person name="Laughinghouse H.D. IV."/>
        </authorList>
    </citation>
    <scope>NUCLEOTIDE SEQUENCE [LARGE SCALE GENOMIC DNA]</scope>
    <source>
        <strain evidence="1 2">BLCC-M114</strain>
    </source>
</reference>
<comment type="caution">
    <text evidence="1">The sequence shown here is derived from an EMBL/GenBank/DDBJ whole genome shotgun (WGS) entry which is preliminary data.</text>
</comment>
<name>A0ABT7B2X5_9CYAN</name>
<keyword evidence="2" id="KW-1185">Reference proteome</keyword>
<dbReference type="EMBL" id="JAQOSO010000009">
    <property type="protein sequence ID" value="MDJ1172911.1"/>
    <property type="molecule type" value="Genomic_DNA"/>
</dbReference>
<proteinExistence type="predicted"/>
<organism evidence="1 2">
    <name type="scientific">Roseofilum capinflatum BLCC-M114</name>
    <dbReference type="NCBI Taxonomy" id="3022440"/>
    <lineage>
        <taxon>Bacteria</taxon>
        <taxon>Bacillati</taxon>
        <taxon>Cyanobacteriota</taxon>
        <taxon>Cyanophyceae</taxon>
        <taxon>Desertifilales</taxon>
        <taxon>Desertifilaceae</taxon>
        <taxon>Roseofilum</taxon>
        <taxon>Roseofilum capinflatum</taxon>
    </lineage>
</organism>
<evidence type="ECO:0000313" key="2">
    <source>
        <dbReference type="Proteomes" id="UP001235849"/>
    </source>
</evidence>
<protein>
    <submittedName>
        <fullName evidence="1">Uncharacterized protein</fullName>
    </submittedName>
</protein>
<dbReference type="Proteomes" id="UP001235849">
    <property type="component" value="Unassembled WGS sequence"/>
</dbReference>
<dbReference type="RefSeq" id="WP_283765290.1">
    <property type="nucleotide sequence ID" value="NZ_JAQOSO010000009.1"/>
</dbReference>
<gene>
    <name evidence="1" type="ORF">PMG25_02285</name>
</gene>
<sequence length="151" mass="17310">MSDGVYISSQIVAELLKRKIITVDFDDGGIVYRLEGDKEIISSPRSGRDEAKKSHRAKVDEILTPKPKLNPYAGKVLNKEQLMRTGHFTHKMMRAILPGHRVTDRFGYWWERVDNPDSPESLQRGLRSDRGRLMATYVGLENEGDSCMRYL</sequence>
<accession>A0ABT7B2X5</accession>